<dbReference type="EMBL" id="CAJOBA010001139">
    <property type="protein sequence ID" value="CAF3578621.1"/>
    <property type="molecule type" value="Genomic_DNA"/>
</dbReference>
<reference evidence="4" key="1">
    <citation type="submission" date="2021-02" db="EMBL/GenBank/DDBJ databases">
        <authorList>
            <person name="Nowell W R."/>
        </authorList>
    </citation>
    <scope>NUCLEOTIDE SEQUENCE</scope>
</reference>
<dbReference type="Pfam" id="PF10259">
    <property type="entry name" value="Rogdi_lz"/>
    <property type="match status" value="1"/>
</dbReference>
<evidence type="ECO:0000313" key="5">
    <source>
        <dbReference type="EMBL" id="CAF3578621.1"/>
    </source>
</evidence>
<dbReference type="Proteomes" id="UP000682733">
    <property type="component" value="Unassembled WGS sequence"/>
</dbReference>
<dbReference type="Proteomes" id="UP000677228">
    <property type="component" value="Unassembled WGS sequence"/>
</dbReference>
<dbReference type="PANTHER" id="PTHR13618">
    <property type="entry name" value="LEUCINE ZIPPER CONTAINING TRANSCRIPTION FACTOR LZF1"/>
    <property type="match status" value="1"/>
</dbReference>
<evidence type="ECO:0000313" key="3">
    <source>
        <dbReference type="EMBL" id="CAF0795607.1"/>
    </source>
</evidence>
<keyword evidence="7" id="KW-1185">Reference proteome</keyword>
<gene>
    <name evidence="4" type="ORF">GPM918_LOCUS31771</name>
    <name evidence="3" type="ORF">OVA965_LOCUS4368</name>
    <name evidence="6" type="ORF">SRO942_LOCUS32421</name>
    <name evidence="5" type="ORF">TMI583_LOCUS4366</name>
</gene>
<dbReference type="InterPro" id="IPR028241">
    <property type="entry name" value="RAVE2/Rogdi"/>
</dbReference>
<dbReference type="GO" id="GO:0043291">
    <property type="term" value="C:RAVE complex"/>
    <property type="evidence" value="ECO:0007669"/>
    <property type="project" value="TreeGrafter"/>
</dbReference>
<dbReference type="Proteomes" id="UP000681722">
    <property type="component" value="Unassembled WGS sequence"/>
</dbReference>
<evidence type="ECO:0000313" key="6">
    <source>
        <dbReference type="EMBL" id="CAF4254006.1"/>
    </source>
</evidence>
<dbReference type="AlphaFoldDB" id="A0A815IPU3"/>
<accession>A0A815IPU3</accession>
<evidence type="ECO:0000256" key="2">
    <source>
        <dbReference type="SAM" id="MobiDB-lite"/>
    </source>
</evidence>
<evidence type="ECO:0000313" key="7">
    <source>
        <dbReference type="Proteomes" id="UP000663829"/>
    </source>
</evidence>
<sequence length="239" mass="27159">MAKEFDRVLAEANEIIKSAIKSLNRSNDPNGDSNALVLSLTHPQNSEILKCTVTLHGSDIVGGDVTYKAGGKVTPAMNNVFKTSIITSQMKYWFLQQMHECKHHLERAIRYIQLADFDRNFEQMNKAAYAIFAPPIPENMAFSFYIQGSKLSFAVYHCGQGKTSGYFKHVVEANVPSIANLLAQLTHILSLLQHLRDKFQIFEEYQNGSDWKAMIEQEQEQQEQQQQQIEIDDANSIML</sequence>
<dbReference type="EMBL" id="CAJNOK010001139">
    <property type="protein sequence ID" value="CAF0795607.1"/>
    <property type="molecule type" value="Genomic_DNA"/>
</dbReference>
<dbReference type="EMBL" id="CAJOBC010074526">
    <property type="protein sequence ID" value="CAF4254006.1"/>
    <property type="molecule type" value="Genomic_DNA"/>
</dbReference>
<protein>
    <submittedName>
        <fullName evidence="4">Uncharacterized protein</fullName>
    </submittedName>
</protein>
<comment type="similarity">
    <text evidence="1">Belongs to the rogdi family.</text>
</comment>
<evidence type="ECO:0000256" key="1">
    <source>
        <dbReference type="ARBA" id="ARBA00005535"/>
    </source>
</evidence>
<feature type="region of interest" description="Disordered" evidence="2">
    <location>
        <begin position="219"/>
        <end position="239"/>
    </location>
</feature>
<evidence type="ECO:0000313" key="4">
    <source>
        <dbReference type="EMBL" id="CAF1369236.1"/>
    </source>
</evidence>
<comment type="caution">
    <text evidence="4">The sequence shown here is derived from an EMBL/GenBank/DDBJ whole genome shotgun (WGS) entry which is preliminary data.</text>
</comment>
<name>A0A815IPU3_9BILA</name>
<dbReference type="PANTHER" id="PTHR13618:SF1">
    <property type="entry name" value="PROTEIN ROGDI HOMOLOG"/>
    <property type="match status" value="1"/>
</dbReference>
<dbReference type="Proteomes" id="UP000663829">
    <property type="component" value="Unassembled WGS sequence"/>
</dbReference>
<dbReference type="OrthoDB" id="66510at2759"/>
<organism evidence="4 7">
    <name type="scientific">Didymodactylos carnosus</name>
    <dbReference type="NCBI Taxonomy" id="1234261"/>
    <lineage>
        <taxon>Eukaryota</taxon>
        <taxon>Metazoa</taxon>
        <taxon>Spiralia</taxon>
        <taxon>Gnathifera</taxon>
        <taxon>Rotifera</taxon>
        <taxon>Eurotatoria</taxon>
        <taxon>Bdelloidea</taxon>
        <taxon>Philodinida</taxon>
        <taxon>Philodinidae</taxon>
        <taxon>Didymodactylos</taxon>
    </lineage>
</organism>
<proteinExistence type="inferred from homology"/>
<dbReference type="EMBL" id="CAJNOQ010015821">
    <property type="protein sequence ID" value="CAF1369236.1"/>
    <property type="molecule type" value="Genomic_DNA"/>
</dbReference>